<dbReference type="SUPFAM" id="SSF55424">
    <property type="entry name" value="FAD/NAD-linked reductases, dimerisation (C-terminal) domain"/>
    <property type="match status" value="1"/>
</dbReference>
<dbReference type="Pfam" id="PF07992">
    <property type="entry name" value="Pyr_redox_2"/>
    <property type="match status" value="1"/>
</dbReference>
<keyword evidence="8" id="KW-1185">Reference proteome</keyword>
<evidence type="ECO:0000256" key="1">
    <source>
        <dbReference type="ARBA" id="ARBA00001974"/>
    </source>
</evidence>
<dbReference type="PANTHER" id="PTHR43557:SF2">
    <property type="entry name" value="RIESKE DOMAIN-CONTAINING PROTEIN-RELATED"/>
    <property type="match status" value="1"/>
</dbReference>
<dbReference type="InterPro" id="IPR036188">
    <property type="entry name" value="FAD/NAD-bd_sf"/>
</dbReference>
<protein>
    <submittedName>
        <fullName evidence="7">Ferredoxin reductase</fullName>
    </submittedName>
</protein>
<proteinExistence type="predicted"/>
<keyword evidence="2" id="KW-0285">Flavoprotein</keyword>
<dbReference type="InterPro" id="IPR028202">
    <property type="entry name" value="Reductase_C"/>
</dbReference>
<dbReference type="SUPFAM" id="SSF51905">
    <property type="entry name" value="FAD/NAD(P)-binding domain"/>
    <property type="match status" value="2"/>
</dbReference>
<dbReference type="InterPro" id="IPR023753">
    <property type="entry name" value="FAD/NAD-binding_dom"/>
</dbReference>
<dbReference type="EMBL" id="AYXO01000034">
    <property type="protein sequence ID" value="ETA05805.1"/>
    <property type="molecule type" value="Genomic_DNA"/>
</dbReference>
<accession>W9DHT4</accession>
<sequence>MTPHSVAVVGASHAAVHLADRLRTNGFAGRIALFTDEPHVPYHRPPLSKGLLNGAVDSATLALRAESYFDDQCIDLHRGTHVTGVRRTGDGVMVDLSDENSSRSEQFERLVLATGARARRLTLPGADHPDVLVLRDLDDADLLRDRATAGPAVVIGGGFIGLEVAAGLRAAGTDVTVVETADRLLARAVGKHTASALLRAHESMGTSVLLGRRPVEIVHGGMDNDGDNGIGRDFIRGVRLDDGGVVPAATVIVGIGAEPRTELGEMLGLECDGGIVVDDNCLASDGWTLAIGDCTVHVSASGRRYRLESVDNATEQATAAAAVLLGTEPPVRPAPWFWSDQGAQKLQIVGLSGGHSEVVHRTDPKRPDRQVSLYFSDGRLAAAECLNSPADFMTLRTALNRGHRPPPEVFADESVPIKMLLASART</sequence>
<dbReference type="PRINTS" id="PR00411">
    <property type="entry name" value="PNDRDTASEI"/>
</dbReference>
<dbReference type="PANTHER" id="PTHR43557">
    <property type="entry name" value="APOPTOSIS-INDUCING FACTOR 1"/>
    <property type="match status" value="1"/>
</dbReference>
<evidence type="ECO:0000256" key="3">
    <source>
        <dbReference type="ARBA" id="ARBA00022827"/>
    </source>
</evidence>
<feature type="domain" description="Reductase C-terminal" evidence="6">
    <location>
        <begin position="336"/>
        <end position="420"/>
    </location>
</feature>
<dbReference type="Gene3D" id="3.30.390.30">
    <property type="match status" value="1"/>
</dbReference>
<evidence type="ECO:0000256" key="4">
    <source>
        <dbReference type="ARBA" id="ARBA00023002"/>
    </source>
</evidence>
<gene>
    <name evidence="7" type="ORF">V525_16225</name>
</gene>
<dbReference type="RefSeq" id="WP_035751889.1">
    <property type="nucleotide sequence ID" value="NZ_KI629796.1"/>
</dbReference>
<dbReference type="InterPro" id="IPR016156">
    <property type="entry name" value="FAD/NAD-linked_Rdtase_dimer_sf"/>
</dbReference>
<dbReference type="PATRIC" id="fig|1423140.3.peg.3251"/>
<dbReference type="Gene3D" id="3.50.50.60">
    <property type="entry name" value="FAD/NAD(P)-binding domain"/>
    <property type="match status" value="2"/>
</dbReference>
<evidence type="ECO:0000313" key="8">
    <source>
        <dbReference type="Proteomes" id="UP000035035"/>
    </source>
</evidence>
<keyword evidence="4" id="KW-0560">Oxidoreductase</keyword>
<evidence type="ECO:0000256" key="2">
    <source>
        <dbReference type="ARBA" id="ARBA00022630"/>
    </source>
</evidence>
<evidence type="ECO:0000313" key="7">
    <source>
        <dbReference type="EMBL" id="ETA05805.1"/>
    </source>
</evidence>
<name>W9DHT4_9ACTN</name>
<dbReference type="Proteomes" id="UP000035035">
    <property type="component" value="Unassembled WGS sequence"/>
</dbReference>
<dbReference type="AlphaFoldDB" id="W9DHT4"/>
<reference evidence="7 8" key="1">
    <citation type="journal article" date="2014" name="Genome Announc.">
        <title>Draft Genome Sequence of Gordonia alkanivorans Strain CGMCC6845, a Halotolerant Hydrocarbon-Degrading Bacterium.</title>
        <authorList>
            <person name="Wang X."/>
            <person name="Jin D."/>
            <person name="Zhou L."/>
            <person name="Wu L."/>
            <person name="An W."/>
            <person name="Zhao L."/>
        </authorList>
    </citation>
    <scope>NUCLEOTIDE SEQUENCE [LARGE SCALE GENOMIC DNA]</scope>
    <source>
        <strain evidence="7 8">CGMCC 6845</strain>
    </source>
</reference>
<keyword evidence="3" id="KW-0274">FAD</keyword>
<evidence type="ECO:0000259" key="5">
    <source>
        <dbReference type="Pfam" id="PF07992"/>
    </source>
</evidence>
<dbReference type="GO" id="GO:0016651">
    <property type="term" value="F:oxidoreductase activity, acting on NAD(P)H"/>
    <property type="evidence" value="ECO:0007669"/>
    <property type="project" value="TreeGrafter"/>
</dbReference>
<comment type="caution">
    <text evidence="7">The sequence shown here is derived from an EMBL/GenBank/DDBJ whole genome shotgun (WGS) entry which is preliminary data.</text>
</comment>
<dbReference type="HOGENOM" id="CLU_003291_4_0_11"/>
<dbReference type="PRINTS" id="PR00368">
    <property type="entry name" value="FADPNR"/>
</dbReference>
<comment type="cofactor">
    <cofactor evidence="1">
        <name>FAD</name>
        <dbReference type="ChEBI" id="CHEBI:57692"/>
    </cofactor>
</comment>
<feature type="domain" description="FAD/NAD(P)-binding" evidence="5">
    <location>
        <begin position="5"/>
        <end position="317"/>
    </location>
</feature>
<dbReference type="Pfam" id="PF14759">
    <property type="entry name" value="Reductase_C"/>
    <property type="match status" value="1"/>
</dbReference>
<dbReference type="GO" id="GO:0005737">
    <property type="term" value="C:cytoplasm"/>
    <property type="evidence" value="ECO:0007669"/>
    <property type="project" value="TreeGrafter"/>
</dbReference>
<organism evidence="7 8">
    <name type="scientific">Gordonia alkanivorans CGMCC 6845</name>
    <dbReference type="NCBI Taxonomy" id="1423140"/>
    <lineage>
        <taxon>Bacteria</taxon>
        <taxon>Bacillati</taxon>
        <taxon>Actinomycetota</taxon>
        <taxon>Actinomycetes</taxon>
        <taxon>Mycobacteriales</taxon>
        <taxon>Gordoniaceae</taxon>
        <taxon>Gordonia</taxon>
    </lineage>
</organism>
<evidence type="ECO:0000259" key="6">
    <source>
        <dbReference type="Pfam" id="PF14759"/>
    </source>
</evidence>
<dbReference type="InterPro" id="IPR050446">
    <property type="entry name" value="FAD-oxidoreductase/Apoptosis"/>
</dbReference>